<keyword evidence="1" id="KW-0175">Coiled coil</keyword>
<feature type="region of interest" description="Disordered" evidence="2">
    <location>
        <begin position="67"/>
        <end position="97"/>
    </location>
</feature>
<reference evidence="3" key="1">
    <citation type="journal article" date="2022" name="bioRxiv">
        <title>Sequencing and chromosome-scale assembly of the giantPleurodeles waltlgenome.</title>
        <authorList>
            <person name="Brown T."/>
            <person name="Elewa A."/>
            <person name="Iarovenko S."/>
            <person name="Subramanian E."/>
            <person name="Araus A.J."/>
            <person name="Petzold A."/>
            <person name="Susuki M."/>
            <person name="Suzuki K.-i.T."/>
            <person name="Hayashi T."/>
            <person name="Toyoda A."/>
            <person name="Oliveira C."/>
            <person name="Osipova E."/>
            <person name="Leigh N.D."/>
            <person name="Simon A."/>
            <person name="Yun M.H."/>
        </authorList>
    </citation>
    <scope>NUCLEOTIDE SEQUENCE</scope>
    <source>
        <strain evidence="3">20211129_DDA</strain>
        <tissue evidence="3">Liver</tissue>
    </source>
</reference>
<feature type="region of interest" description="Disordered" evidence="2">
    <location>
        <begin position="22"/>
        <end position="49"/>
    </location>
</feature>
<feature type="coiled-coil region" evidence="1">
    <location>
        <begin position="594"/>
        <end position="635"/>
    </location>
</feature>
<dbReference type="GO" id="GO:0034451">
    <property type="term" value="C:centriolar satellite"/>
    <property type="evidence" value="ECO:0007669"/>
    <property type="project" value="TreeGrafter"/>
</dbReference>
<dbReference type="InterPro" id="IPR038929">
    <property type="entry name" value="CCDC13"/>
</dbReference>
<gene>
    <name evidence="3" type="ORF">NDU88_004353</name>
</gene>
<keyword evidence="4" id="KW-1185">Reference proteome</keyword>
<evidence type="ECO:0000256" key="1">
    <source>
        <dbReference type="SAM" id="Coils"/>
    </source>
</evidence>
<evidence type="ECO:0000313" key="4">
    <source>
        <dbReference type="Proteomes" id="UP001066276"/>
    </source>
</evidence>
<evidence type="ECO:0000256" key="2">
    <source>
        <dbReference type="SAM" id="MobiDB-lite"/>
    </source>
</evidence>
<feature type="region of interest" description="Disordered" evidence="2">
    <location>
        <begin position="215"/>
        <end position="247"/>
    </location>
</feature>
<feature type="coiled-coil region" evidence="1">
    <location>
        <begin position="119"/>
        <end position="146"/>
    </location>
</feature>
<protein>
    <recommendedName>
        <fullName evidence="5">Coiled-coil domain-containing protein 13</fullName>
    </recommendedName>
</protein>
<feature type="coiled-coil region" evidence="1">
    <location>
        <begin position="477"/>
        <end position="511"/>
    </location>
</feature>
<dbReference type="PANTHER" id="PTHR31935">
    <property type="entry name" value="COILED-COIL DOMAIN-CONTAINING PROTEIN 13"/>
    <property type="match status" value="1"/>
</dbReference>
<dbReference type="GO" id="GO:1905515">
    <property type="term" value="P:non-motile cilium assembly"/>
    <property type="evidence" value="ECO:0007669"/>
    <property type="project" value="TreeGrafter"/>
</dbReference>
<feature type="coiled-coil region" evidence="1">
    <location>
        <begin position="253"/>
        <end position="287"/>
    </location>
</feature>
<evidence type="ECO:0000313" key="3">
    <source>
        <dbReference type="EMBL" id="KAJ1099249.1"/>
    </source>
</evidence>
<dbReference type="GO" id="GO:0031122">
    <property type="term" value="P:cytoplasmic microtubule organization"/>
    <property type="evidence" value="ECO:0007669"/>
    <property type="project" value="TreeGrafter"/>
</dbReference>
<feature type="coiled-coil region" evidence="1">
    <location>
        <begin position="375"/>
        <end position="423"/>
    </location>
</feature>
<comment type="caution">
    <text evidence="3">The sequence shown here is derived from an EMBL/GenBank/DDBJ whole genome shotgun (WGS) entry which is preliminary data.</text>
</comment>
<sequence>MTPRIRLVVAYGRTPSLCSNSDLSLGAQKHGDSQKHAGAQTTKIPMESDDGVNENLRLQFKALQEQQQRRLQKLQERKKEKQQTPDPKDESRTRTDAFGVQDELNLFQLGADSSSDIGKRLLEDENEQLQEQLREVKDENGRLYKLLQEKDFEIRHLKKKVEEDKLALAGTAGLAGDVAATKIVELSKKNRELTAETEKEKTKVKQLSNRVKELEGELQVASTNPLSLSEKDQGARQTTPRNTEGAGVENPEIKALQEKLAAANFKMMEYRNQIQATKQELKIAHKVLVSEVGEDVNIQQLLTSTGSWRGRAQHILGLQSRVRELENQLGRNKSPISELSLEEEMLGLTVPRKLQAQEKNLFRIRSLEKERKETLEKLTGEHEALLKDHEDLKKKLDASKARNRVLTNEVKTLKSQIVTLMEKGKHDDELIDALMSQQKHMQELLGRLSQQDQKNKESQHSLGFQLHNEAQKQSSLIGQLKQMVTEKEAKVKDLEEEIKQLTVKHPNAERSSEGPSISTREAARDCRHQEVLTAIRPPSAGGDHSGRMGSGRTVSKLGHLLVEPAIRQPSYGNNGISSSRFADGSEMSSLHIQITEYRALCQAAEVERDRLMELVTVLQKRVEEGSEKILDAERKLHVERRKTVMLEQQLEKIKMEAGRNPNAQKLSARSRPGNVHSTSRHAMNVNERKDWCSAQLSDVPFESQLEELTTRLAIQMDENEALKITLKSTLKSKEEDLKLYHDMMAQVKEIFLQALRHHKQEKV</sequence>
<evidence type="ECO:0008006" key="5">
    <source>
        <dbReference type="Google" id="ProtNLM"/>
    </source>
</evidence>
<proteinExistence type="predicted"/>
<feature type="compositionally biased region" description="Basic and acidic residues" evidence="2">
    <location>
        <begin position="73"/>
        <end position="95"/>
    </location>
</feature>
<dbReference type="Proteomes" id="UP001066276">
    <property type="component" value="Chromosome 10"/>
</dbReference>
<dbReference type="EMBL" id="JANPWB010000014">
    <property type="protein sequence ID" value="KAJ1099249.1"/>
    <property type="molecule type" value="Genomic_DNA"/>
</dbReference>
<organism evidence="3 4">
    <name type="scientific">Pleurodeles waltl</name>
    <name type="common">Iberian ribbed newt</name>
    <dbReference type="NCBI Taxonomy" id="8319"/>
    <lineage>
        <taxon>Eukaryota</taxon>
        <taxon>Metazoa</taxon>
        <taxon>Chordata</taxon>
        <taxon>Craniata</taxon>
        <taxon>Vertebrata</taxon>
        <taxon>Euteleostomi</taxon>
        <taxon>Amphibia</taxon>
        <taxon>Batrachia</taxon>
        <taxon>Caudata</taxon>
        <taxon>Salamandroidea</taxon>
        <taxon>Salamandridae</taxon>
        <taxon>Pleurodelinae</taxon>
        <taxon>Pleurodeles</taxon>
    </lineage>
</organism>
<accession>A0AAV7M7Z8</accession>
<dbReference type="PANTHER" id="PTHR31935:SF1">
    <property type="entry name" value="COILED-COIL DOMAIN-CONTAINING PROTEIN 13"/>
    <property type="match status" value="1"/>
</dbReference>
<name>A0AAV7M7Z8_PLEWA</name>
<dbReference type="AlphaFoldDB" id="A0AAV7M7Z8"/>